<dbReference type="Pfam" id="PF13244">
    <property type="entry name" value="MbhD"/>
    <property type="match status" value="1"/>
</dbReference>
<evidence type="ECO:0000256" key="4">
    <source>
        <dbReference type="ARBA" id="ARBA00022475"/>
    </source>
</evidence>
<dbReference type="AlphaFoldDB" id="A0A6B2M5X0"/>
<reference evidence="15 16" key="1">
    <citation type="submission" date="2020-02" db="EMBL/GenBank/DDBJ databases">
        <title>Albibacoteraceae fam. nov., the first described family within the subdivision 4 Verrucomicrobia.</title>
        <authorList>
            <person name="Xi F."/>
        </authorList>
    </citation>
    <scope>NUCLEOTIDE SEQUENCE [LARGE SCALE GENOMIC DNA]</scope>
    <source>
        <strain evidence="15 16">CK1056</strain>
    </source>
</reference>
<comment type="caution">
    <text evidence="15">The sequence shown here is derived from an EMBL/GenBank/DDBJ whole genome shotgun (WGS) entry which is preliminary data.</text>
</comment>
<dbReference type="Pfam" id="PF00662">
    <property type="entry name" value="Proton_antipo_N"/>
    <property type="match status" value="1"/>
</dbReference>
<evidence type="ECO:0000259" key="12">
    <source>
        <dbReference type="Pfam" id="PF00662"/>
    </source>
</evidence>
<keyword evidence="4" id="KW-1003">Cell membrane</keyword>
<evidence type="ECO:0000256" key="5">
    <source>
        <dbReference type="ARBA" id="ARBA00022692"/>
    </source>
</evidence>
<evidence type="ECO:0000256" key="10">
    <source>
        <dbReference type="SAM" id="Phobius"/>
    </source>
</evidence>
<keyword evidence="16" id="KW-1185">Reference proteome</keyword>
<dbReference type="Pfam" id="PF20501">
    <property type="entry name" value="MbhE"/>
    <property type="match status" value="1"/>
</dbReference>
<evidence type="ECO:0000259" key="11">
    <source>
        <dbReference type="Pfam" id="PF00361"/>
    </source>
</evidence>
<dbReference type="PANTHER" id="PTHR43373">
    <property type="entry name" value="NA(+)/H(+) ANTIPORTER SUBUNIT"/>
    <property type="match status" value="1"/>
</dbReference>
<evidence type="ECO:0000256" key="1">
    <source>
        <dbReference type="ARBA" id="ARBA00004651"/>
    </source>
</evidence>
<feature type="transmembrane region" description="Helical" evidence="10">
    <location>
        <begin position="419"/>
        <end position="441"/>
    </location>
</feature>
<evidence type="ECO:0000313" key="15">
    <source>
        <dbReference type="EMBL" id="NDV63537.1"/>
    </source>
</evidence>
<keyword evidence="3" id="KW-0050">Antiport</keyword>
<dbReference type="PANTHER" id="PTHR43373:SF1">
    <property type="entry name" value="NA(+)_H(+) ANTIPORTER SUBUNIT A"/>
    <property type="match status" value="1"/>
</dbReference>
<organism evidence="15 16">
    <name type="scientific">Oceanipulchritudo coccoides</name>
    <dbReference type="NCBI Taxonomy" id="2706888"/>
    <lineage>
        <taxon>Bacteria</taxon>
        <taxon>Pseudomonadati</taxon>
        <taxon>Verrucomicrobiota</taxon>
        <taxon>Opitutia</taxon>
        <taxon>Puniceicoccales</taxon>
        <taxon>Oceanipulchritudinaceae</taxon>
        <taxon>Oceanipulchritudo</taxon>
    </lineage>
</organism>
<dbReference type="Proteomes" id="UP000478417">
    <property type="component" value="Unassembled WGS sequence"/>
</dbReference>
<evidence type="ECO:0000313" key="16">
    <source>
        <dbReference type="Proteomes" id="UP000478417"/>
    </source>
</evidence>
<dbReference type="Pfam" id="PF00361">
    <property type="entry name" value="Proton_antipo_M"/>
    <property type="match status" value="1"/>
</dbReference>
<keyword evidence="2" id="KW-0813">Transport</keyword>
<keyword evidence="6 10" id="KW-1133">Transmembrane helix</keyword>
<evidence type="ECO:0000256" key="9">
    <source>
        <dbReference type="RuleBase" id="RU000320"/>
    </source>
</evidence>
<dbReference type="RefSeq" id="WP_163967179.1">
    <property type="nucleotide sequence ID" value="NZ_JAAGNX010000003.1"/>
</dbReference>
<feature type="domain" description="MrpA C-terminal/MbhD" evidence="13">
    <location>
        <begin position="619"/>
        <end position="683"/>
    </location>
</feature>
<feature type="domain" description="NADH-Ubiquinone oxidoreductase (complex I) chain 5 N-terminal" evidence="12">
    <location>
        <begin position="73"/>
        <end position="118"/>
    </location>
</feature>
<gene>
    <name evidence="15" type="ORF">G0Q06_13815</name>
</gene>
<keyword evidence="8 10" id="KW-0472">Membrane</keyword>
<evidence type="ECO:0000256" key="2">
    <source>
        <dbReference type="ARBA" id="ARBA00022448"/>
    </source>
</evidence>
<evidence type="ECO:0000256" key="8">
    <source>
        <dbReference type="ARBA" id="ARBA00023136"/>
    </source>
</evidence>
<dbReference type="GO" id="GO:0005886">
    <property type="term" value="C:plasma membrane"/>
    <property type="evidence" value="ECO:0007669"/>
    <property type="project" value="UniProtKB-SubCell"/>
</dbReference>
<feature type="transmembrane region" description="Helical" evidence="10">
    <location>
        <begin position="38"/>
        <end position="56"/>
    </location>
</feature>
<dbReference type="EMBL" id="JAAGNX010000003">
    <property type="protein sequence ID" value="NDV63537.1"/>
    <property type="molecule type" value="Genomic_DNA"/>
</dbReference>
<evidence type="ECO:0000256" key="7">
    <source>
        <dbReference type="ARBA" id="ARBA00023065"/>
    </source>
</evidence>
<dbReference type="GO" id="GO:0006811">
    <property type="term" value="P:monoatomic ion transport"/>
    <property type="evidence" value="ECO:0007669"/>
    <property type="project" value="UniProtKB-KW"/>
</dbReference>
<feature type="transmembrane region" description="Helical" evidence="10">
    <location>
        <begin position="307"/>
        <end position="326"/>
    </location>
</feature>
<feature type="transmembrane region" description="Helical" evidence="10">
    <location>
        <begin position="661"/>
        <end position="680"/>
    </location>
</feature>
<comment type="subcellular location">
    <subcellularLocation>
        <location evidence="1">Cell membrane</location>
        <topology evidence="1">Multi-pass membrane protein</topology>
    </subcellularLocation>
    <subcellularLocation>
        <location evidence="9">Membrane</location>
        <topology evidence="9">Multi-pass membrane protein</topology>
    </subcellularLocation>
</comment>
<feature type="transmembrane region" description="Helical" evidence="10">
    <location>
        <begin position="638"/>
        <end position="655"/>
    </location>
</feature>
<keyword evidence="5 9" id="KW-0812">Transmembrane</keyword>
<keyword evidence="7" id="KW-0406">Ion transport</keyword>
<evidence type="ECO:0000259" key="13">
    <source>
        <dbReference type="Pfam" id="PF13244"/>
    </source>
</evidence>
<name>A0A6B2M5X0_9BACT</name>
<feature type="transmembrane region" description="Helical" evidence="10">
    <location>
        <begin position="701"/>
        <end position="721"/>
    </location>
</feature>
<feature type="transmembrane region" description="Helical" evidence="10">
    <location>
        <begin position="376"/>
        <end position="399"/>
    </location>
</feature>
<feature type="transmembrane region" description="Helical" evidence="10">
    <location>
        <begin position="757"/>
        <end position="776"/>
    </location>
</feature>
<dbReference type="InterPro" id="IPR050616">
    <property type="entry name" value="CPA3_Na-H_Antiporter_A"/>
</dbReference>
<evidence type="ECO:0000256" key="6">
    <source>
        <dbReference type="ARBA" id="ARBA00022989"/>
    </source>
</evidence>
<protein>
    <submittedName>
        <fullName evidence="15">DUF4040 domain-containing protein</fullName>
    </submittedName>
</protein>
<evidence type="ECO:0000256" key="3">
    <source>
        <dbReference type="ARBA" id="ARBA00022449"/>
    </source>
</evidence>
<feature type="transmembrane region" description="Helical" evidence="10">
    <location>
        <begin position="171"/>
        <end position="194"/>
    </location>
</feature>
<feature type="transmembrane region" description="Helical" evidence="10">
    <location>
        <begin position="577"/>
        <end position="598"/>
    </location>
</feature>
<feature type="transmembrane region" description="Helical" evidence="10">
    <location>
        <begin position="142"/>
        <end position="159"/>
    </location>
</feature>
<proteinExistence type="predicted"/>
<feature type="transmembrane region" description="Helical" evidence="10">
    <location>
        <begin position="7"/>
        <end position="26"/>
    </location>
</feature>
<feature type="domain" description="NADH:quinone oxidoreductase/Mrp antiporter transmembrane" evidence="11">
    <location>
        <begin position="135"/>
        <end position="408"/>
    </location>
</feature>
<feature type="transmembrane region" description="Helical" evidence="10">
    <location>
        <begin position="461"/>
        <end position="487"/>
    </location>
</feature>
<dbReference type="InterPro" id="IPR046806">
    <property type="entry name" value="MrpA_C/MbhE"/>
</dbReference>
<feature type="transmembrane region" description="Helical" evidence="10">
    <location>
        <begin position="507"/>
        <end position="529"/>
    </location>
</feature>
<sequence length="785" mass="86128">MHELSDSLLPLGLALPWAVLILMLGGWRWTRGKALGRWLWTIPAAITGIILWKAGIGNGQNIETLQLLAWLPEMGINVSLQIDGLSLFFGLVVAGMGTLIFAYTAGYFAEKPKELRKFYTYLLLFLAAMLGTVFSGNLLILYVWWEMTGIASFFLIGYLHDDKEARNGARMALITTITTGMCLLAGILLIGLTAGTFEIVELIEEAPAFVDSGAWQAGFILILIGAFGKSAQFPFHYWLPNAMSAPTPVSAYLHSATMVKLGIFLIARIFPIFRPLDTWMPILVLIGFTTFLIGASFSFLSHKLKAILAFSTVSQLGFLVGFYGITPVEGAHWDLLHIMNHVLYKGALFMIVGVIDHSTGIKDIRQLGGLRKRLPLLYGITLLSAASMAGVIGTTGFLSKEYMLKEKLDYLTDGAFLNAFPIIVVVIGSILKVAFSLRFVLHIFHGRESEKAVAHFHPPSFLIQFPALFLTVFTVLGGLFPGLTTLALKLFSVPGLHAPDSPTLKIWHGWTSPAFLISCSILLAGYALYRIAEKTEWRWAKIPNWAQFDRFFTLGIENLPRFGGWVSRGLGVEHPKFHGPVLLITALIWMALPLVNGWNDLALPAFTANGLLVVWLAALLLVCAGLCLALLKSWMAQVIIMGGIGFLITFYFVLYRAPDLALTQILVEAASLVLLLILLLRFPQLQKSPRPLPRATSLVNFLLSAGIGLLVFLMTLAFSGARINEPLGTEYLAASLPKAKGTNAVNTILVDFRGFDTLLEVGVLVIATLGILGLLIRRKELKKNA</sequence>
<feature type="transmembrane region" description="Helical" evidence="10">
    <location>
        <begin position="214"/>
        <end position="239"/>
    </location>
</feature>
<feature type="domain" description="MrpA C-terminal/MbhE" evidence="14">
    <location>
        <begin position="703"/>
        <end position="777"/>
    </location>
</feature>
<dbReference type="InterPro" id="IPR025383">
    <property type="entry name" value="MrpA_C/MbhD"/>
</dbReference>
<feature type="transmembrane region" description="Helical" evidence="10">
    <location>
        <begin position="279"/>
        <end position="300"/>
    </location>
</feature>
<dbReference type="GO" id="GO:0015297">
    <property type="term" value="F:antiporter activity"/>
    <property type="evidence" value="ECO:0007669"/>
    <property type="project" value="UniProtKB-KW"/>
</dbReference>
<feature type="transmembrane region" description="Helical" evidence="10">
    <location>
        <begin position="118"/>
        <end position="136"/>
    </location>
</feature>
<dbReference type="PRINTS" id="PR01434">
    <property type="entry name" value="NADHDHGNASE5"/>
</dbReference>
<dbReference type="InterPro" id="IPR001516">
    <property type="entry name" value="Proton_antipo_N"/>
</dbReference>
<feature type="transmembrane region" description="Helical" evidence="10">
    <location>
        <begin position="610"/>
        <end position="631"/>
    </location>
</feature>
<dbReference type="InterPro" id="IPR001750">
    <property type="entry name" value="ND/Mrp_TM"/>
</dbReference>
<accession>A0A6B2M5X0</accession>
<evidence type="ECO:0000259" key="14">
    <source>
        <dbReference type="Pfam" id="PF20501"/>
    </source>
</evidence>
<feature type="transmembrane region" description="Helical" evidence="10">
    <location>
        <begin position="87"/>
        <end position="106"/>
    </location>
</feature>
<feature type="transmembrane region" description="Helical" evidence="10">
    <location>
        <begin position="338"/>
        <end position="355"/>
    </location>
</feature>
<feature type="transmembrane region" description="Helical" evidence="10">
    <location>
        <begin position="251"/>
        <end position="273"/>
    </location>
</feature>